<sequence length="558" mass="63837">MASQLGLPKSVGFNERAKRTFKHKLPPFTGPYLLAKDNSLDSEEGLVATTKGLKDDPKSPKKEVDRYKRSSTFINYIVQNVDIRRKFPDAELKRQTAQVEILVQMICGLLGKKDSELTIKEIIRRGSFYELYKIIRPDEFDFLCVLAKSFARKKISVQLDIFGGSKLGKLGEHMVSSLLKKDPDCRREIFNKDKGLYTVKEEKSNNSENEPSDSENESSDSENESSDSDNESSDSDNESSHSLMHSLRAEIIKILQQMRGLNFIGERDLESKDSTTPYPEGTVAIHGDLHGPSVTLRYGGPICTVDVDLCFCVDTEPNELGRCVLVKKPEKPEFNYLNEEVMFPDWIESQVEHPINAKYTLVAPHGQLFLALKFIVYCTARASGNKAMSSYTLKMMLLDHQKRCQTVEVGECFETFVIDTVKSVGKANRRKNKFELNLRSTNIDRLHCFDVFYHGRKMKPFTNNSDVKPEICVALVWFMQHVRHSTDETWWDRLLDQNFLFDFEKKAGQPDTLQSFLAALEYHESYHDIAQLKWRHEDGATTRVTIKHGDGESEDSFF</sequence>
<dbReference type="AlphaFoldDB" id="A0A8J1UYR3"/>
<proteinExistence type="predicted"/>
<dbReference type="EMBL" id="CAIIXF020000006">
    <property type="protein sequence ID" value="CAH1787737.1"/>
    <property type="molecule type" value="Genomic_DNA"/>
</dbReference>
<accession>A0A8J1UYR3</accession>
<feature type="region of interest" description="Disordered" evidence="1">
    <location>
        <begin position="200"/>
        <end position="242"/>
    </location>
</feature>
<evidence type="ECO:0000256" key="1">
    <source>
        <dbReference type="SAM" id="MobiDB-lite"/>
    </source>
</evidence>
<gene>
    <name evidence="2" type="ORF">OFUS_LOCUS13378</name>
</gene>
<protein>
    <submittedName>
        <fullName evidence="2">Uncharacterized protein</fullName>
    </submittedName>
</protein>
<reference evidence="2" key="1">
    <citation type="submission" date="2022-03" db="EMBL/GenBank/DDBJ databases">
        <authorList>
            <person name="Martin C."/>
        </authorList>
    </citation>
    <scope>NUCLEOTIDE SEQUENCE</scope>
</reference>
<feature type="compositionally biased region" description="Acidic residues" evidence="1">
    <location>
        <begin position="210"/>
        <end position="237"/>
    </location>
</feature>
<comment type="caution">
    <text evidence="2">The sequence shown here is derived from an EMBL/GenBank/DDBJ whole genome shotgun (WGS) entry which is preliminary data.</text>
</comment>
<keyword evidence="3" id="KW-1185">Reference proteome</keyword>
<dbReference type="Proteomes" id="UP000749559">
    <property type="component" value="Unassembled WGS sequence"/>
</dbReference>
<evidence type="ECO:0000313" key="3">
    <source>
        <dbReference type="Proteomes" id="UP000749559"/>
    </source>
</evidence>
<dbReference type="OrthoDB" id="6160741at2759"/>
<evidence type="ECO:0000313" key="2">
    <source>
        <dbReference type="EMBL" id="CAH1787737.1"/>
    </source>
</evidence>
<organism evidence="2 3">
    <name type="scientific">Owenia fusiformis</name>
    <name type="common">Polychaete worm</name>
    <dbReference type="NCBI Taxonomy" id="6347"/>
    <lineage>
        <taxon>Eukaryota</taxon>
        <taxon>Metazoa</taxon>
        <taxon>Spiralia</taxon>
        <taxon>Lophotrochozoa</taxon>
        <taxon>Annelida</taxon>
        <taxon>Polychaeta</taxon>
        <taxon>Sedentaria</taxon>
        <taxon>Canalipalpata</taxon>
        <taxon>Sabellida</taxon>
        <taxon>Oweniida</taxon>
        <taxon>Oweniidae</taxon>
        <taxon>Owenia</taxon>
    </lineage>
</organism>
<name>A0A8J1UYR3_OWEFU</name>
<dbReference type="Gene3D" id="3.30.460.90">
    <property type="match status" value="1"/>
</dbReference>